<dbReference type="Proteomes" id="UP000318582">
    <property type="component" value="Unassembled WGS sequence"/>
</dbReference>
<dbReference type="PANTHER" id="PTHR11909">
    <property type="entry name" value="CASEIN KINASE-RELATED"/>
    <property type="match status" value="1"/>
</dbReference>
<dbReference type="Gene3D" id="1.10.510.10">
    <property type="entry name" value="Transferase(Phosphotransferase) domain 1"/>
    <property type="match status" value="1"/>
</dbReference>
<dbReference type="Pfam" id="PF00069">
    <property type="entry name" value="Pkinase"/>
    <property type="match status" value="1"/>
</dbReference>
<evidence type="ECO:0000256" key="2">
    <source>
        <dbReference type="ARBA" id="ARBA00022741"/>
    </source>
</evidence>
<feature type="compositionally biased region" description="Pro residues" evidence="5">
    <location>
        <begin position="507"/>
        <end position="517"/>
    </location>
</feature>
<sequence length="529" mass="57083">MLTAVRDGTLSLQQHPCQQPKQQYFQKQRLGGGPMATTTTNETGPCASLEGIVVHRRWRILHLLGKGAFGLVHAALDTHTHTQVAIKIEPPSAKKQVLRLEIAVLKKLAASSATPSPWVADFIAAGKFAVERSAARGKERGVGGGVYSYLVMRLLGPNLSDIRRTTPTHRFSLTATSHLAVQMLHALETLHGVGIVHRDVKPGNFCLETARTTTPPSSALDCARIYIIDFGLSRRYLSTTDNAVLPARSKVGFRGTSRYASPRAHAGLDLSPVDDLWSLFYVVVECVTGSLPWKGREKSRIAEIKQLHHGVVDVDDGGDASGRCGFAHITEGLPAPLVRLWRYLSALEYGDRVDYAFVERVFVELGGGGCLSLDGAASQEVDVDAPAYPASTRPKTSTTLTPTPSPPKSKTPTSIATTTTPHASIDASLLCPHNPAVTHAQPPLPLPRRPPTPQTPTPPMEAMQIPSFIEKETETETSNPVPPTLPPLPVPLCAPAPAELKLKHIPRPPTSTPPPPFRARRYRVAAGLQ</sequence>
<dbReference type="SUPFAM" id="SSF56112">
    <property type="entry name" value="Protein kinase-like (PK-like)"/>
    <property type="match status" value="1"/>
</dbReference>
<proteinExistence type="predicted"/>
<name>A0A507EFV3_9FUNG</name>
<keyword evidence="3 4" id="KW-0067">ATP-binding</keyword>
<keyword evidence="2 4" id="KW-0547">Nucleotide-binding</keyword>
<feature type="region of interest" description="Disordered" evidence="5">
    <location>
        <begin position="472"/>
        <end position="529"/>
    </location>
</feature>
<dbReference type="GO" id="GO:0004674">
    <property type="term" value="F:protein serine/threonine kinase activity"/>
    <property type="evidence" value="ECO:0007669"/>
    <property type="project" value="UniProtKB-EC"/>
</dbReference>
<evidence type="ECO:0000256" key="5">
    <source>
        <dbReference type="SAM" id="MobiDB-lite"/>
    </source>
</evidence>
<evidence type="ECO:0000256" key="3">
    <source>
        <dbReference type="ARBA" id="ARBA00022840"/>
    </source>
</evidence>
<accession>A0A507EFV3</accession>
<feature type="compositionally biased region" description="Pro residues" evidence="5">
    <location>
        <begin position="442"/>
        <end position="458"/>
    </location>
</feature>
<dbReference type="PROSITE" id="PS00108">
    <property type="entry name" value="PROTEIN_KINASE_ST"/>
    <property type="match status" value="1"/>
</dbReference>
<comment type="caution">
    <text evidence="7">The sequence shown here is derived from an EMBL/GenBank/DDBJ whole genome shotgun (WGS) entry which is preliminary data.</text>
</comment>
<feature type="domain" description="Protein kinase" evidence="6">
    <location>
        <begin position="58"/>
        <end position="363"/>
    </location>
</feature>
<feature type="compositionally biased region" description="Low complexity" evidence="5">
    <location>
        <begin position="391"/>
        <end position="402"/>
    </location>
</feature>
<dbReference type="PROSITE" id="PS50011">
    <property type="entry name" value="PROTEIN_KINASE_DOM"/>
    <property type="match status" value="1"/>
</dbReference>
<dbReference type="InterPro" id="IPR050235">
    <property type="entry name" value="CK1_Ser-Thr_kinase"/>
</dbReference>
<organism evidence="7 8">
    <name type="scientific">Powellomyces hirtus</name>
    <dbReference type="NCBI Taxonomy" id="109895"/>
    <lineage>
        <taxon>Eukaryota</taxon>
        <taxon>Fungi</taxon>
        <taxon>Fungi incertae sedis</taxon>
        <taxon>Chytridiomycota</taxon>
        <taxon>Chytridiomycota incertae sedis</taxon>
        <taxon>Chytridiomycetes</taxon>
        <taxon>Spizellomycetales</taxon>
        <taxon>Powellomycetaceae</taxon>
        <taxon>Powellomyces</taxon>
    </lineage>
</organism>
<dbReference type="PRINTS" id="PR01217">
    <property type="entry name" value="PRICHEXTENSN"/>
</dbReference>
<dbReference type="InterPro" id="IPR017441">
    <property type="entry name" value="Protein_kinase_ATP_BS"/>
</dbReference>
<dbReference type="InterPro" id="IPR008271">
    <property type="entry name" value="Ser/Thr_kinase_AS"/>
</dbReference>
<gene>
    <name evidence="7" type="ORF">PhCBS80983_g00590</name>
</gene>
<dbReference type="EMBL" id="QEAQ01000003">
    <property type="protein sequence ID" value="TPX62305.1"/>
    <property type="molecule type" value="Genomic_DNA"/>
</dbReference>
<protein>
    <recommendedName>
        <fullName evidence="1">non-specific serine/threonine protein kinase</fullName>
        <ecNumber evidence="1">2.7.11.1</ecNumber>
    </recommendedName>
</protein>
<feature type="compositionally biased region" description="Low complexity" evidence="5">
    <location>
        <begin position="410"/>
        <end position="419"/>
    </location>
</feature>
<evidence type="ECO:0000313" key="8">
    <source>
        <dbReference type="Proteomes" id="UP000318582"/>
    </source>
</evidence>
<evidence type="ECO:0000256" key="1">
    <source>
        <dbReference type="ARBA" id="ARBA00012513"/>
    </source>
</evidence>
<feature type="region of interest" description="Disordered" evidence="5">
    <location>
        <begin position="433"/>
        <end position="458"/>
    </location>
</feature>
<dbReference type="GO" id="GO:0005524">
    <property type="term" value="F:ATP binding"/>
    <property type="evidence" value="ECO:0007669"/>
    <property type="project" value="UniProtKB-UniRule"/>
</dbReference>
<dbReference type="STRING" id="109895.A0A507EFV3"/>
<evidence type="ECO:0000259" key="6">
    <source>
        <dbReference type="PROSITE" id="PS50011"/>
    </source>
</evidence>
<dbReference type="SMART" id="SM00220">
    <property type="entry name" value="S_TKc"/>
    <property type="match status" value="1"/>
</dbReference>
<evidence type="ECO:0000256" key="4">
    <source>
        <dbReference type="PROSITE-ProRule" id="PRU10141"/>
    </source>
</evidence>
<dbReference type="PROSITE" id="PS00107">
    <property type="entry name" value="PROTEIN_KINASE_ATP"/>
    <property type="match status" value="1"/>
</dbReference>
<reference evidence="7 8" key="1">
    <citation type="journal article" date="2019" name="Sci. Rep.">
        <title>Comparative genomics of chytrid fungi reveal insights into the obligate biotrophic and pathogenic lifestyle of Synchytrium endobioticum.</title>
        <authorList>
            <person name="van de Vossenberg B.T.L.H."/>
            <person name="Warris S."/>
            <person name="Nguyen H.D.T."/>
            <person name="van Gent-Pelzer M.P.E."/>
            <person name="Joly D.L."/>
            <person name="van de Geest H.C."/>
            <person name="Bonants P.J.M."/>
            <person name="Smith D.S."/>
            <person name="Levesque C.A."/>
            <person name="van der Lee T.A.J."/>
        </authorList>
    </citation>
    <scope>NUCLEOTIDE SEQUENCE [LARGE SCALE GENOMIC DNA]</scope>
    <source>
        <strain evidence="7 8">CBS 809.83</strain>
    </source>
</reference>
<feature type="binding site" evidence="4">
    <location>
        <position position="95"/>
    </location>
    <ligand>
        <name>ATP</name>
        <dbReference type="ChEBI" id="CHEBI:30616"/>
    </ligand>
</feature>
<keyword evidence="8" id="KW-1185">Reference proteome</keyword>
<dbReference type="AlphaFoldDB" id="A0A507EFV3"/>
<feature type="compositionally biased region" description="Pro residues" evidence="5">
    <location>
        <begin position="480"/>
        <end position="494"/>
    </location>
</feature>
<feature type="region of interest" description="Disordered" evidence="5">
    <location>
        <begin position="386"/>
        <end position="419"/>
    </location>
</feature>
<dbReference type="EC" id="2.7.11.1" evidence="1"/>
<dbReference type="InterPro" id="IPR011009">
    <property type="entry name" value="Kinase-like_dom_sf"/>
</dbReference>
<evidence type="ECO:0000313" key="7">
    <source>
        <dbReference type="EMBL" id="TPX62305.1"/>
    </source>
</evidence>
<dbReference type="InterPro" id="IPR000719">
    <property type="entry name" value="Prot_kinase_dom"/>
</dbReference>